<dbReference type="NCBIfam" id="TIGR02436">
    <property type="entry name" value="four helix bundle protein"/>
    <property type="match status" value="1"/>
</dbReference>
<reference evidence="1 2" key="1">
    <citation type="submission" date="2018-06" db="EMBL/GenBank/DDBJ databases">
        <title>Genomic Encyclopedia of Archaeal and Bacterial Type Strains, Phase II (KMG-II): from individual species to whole genera.</title>
        <authorList>
            <person name="Goeker M."/>
        </authorList>
    </citation>
    <scope>NUCLEOTIDE SEQUENCE [LARGE SCALE GENOMIC DNA]</scope>
    <source>
        <strain evidence="1 2">DSM 23446</strain>
    </source>
</reference>
<dbReference type="PANTHER" id="PTHR38471:SF2">
    <property type="entry name" value="FOUR HELIX BUNDLE PROTEIN"/>
    <property type="match status" value="1"/>
</dbReference>
<dbReference type="PIRSF" id="PIRSF035652">
    <property type="entry name" value="CHP02436"/>
    <property type="match status" value="1"/>
</dbReference>
<dbReference type="SUPFAM" id="SSF158446">
    <property type="entry name" value="IVS-encoded protein-like"/>
    <property type="match status" value="1"/>
</dbReference>
<dbReference type="RefSeq" id="WP_111612959.1">
    <property type="nucleotide sequence ID" value="NZ_QLLK01000013.1"/>
</dbReference>
<evidence type="ECO:0000313" key="1">
    <source>
        <dbReference type="EMBL" id="RAI85555.1"/>
    </source>
</evidence>
<keyword evidence="2" id="KW-1185">Reference proteome</keyword>
<sequence>MANIIVDKTFKFAQEIIIVYLHLKEKGHYKLAEQLVKSGTSIGANVEEAQAAHSKLDFVAKLTISNKEARETRYWLKLLDKNEFLSDHPSFPYLKSEIEEIILLLNSIIKKSRENLK</sequence>
<comment type="caution">
    <text evidence="1">The sequence shown here is derived from an EMBL/GenBank/DDBJ whole genome shotgun (WGS) entry which is preliminary data.</text>
</comment>
<accession>A0A327NZM6</accession>
<gene>
    <name evidence="1" type="ORF">LV83_03635</name>
</gene>
<organism evidence="1 2">
    <name type="scientific">Algoriphagus yeomjeoni</name>
    <dbReference type="NCBI Taxonomy" id="291403"/>
    <lineage>
        <taxon>Bacteria</taxon>
        <taxon>Pseudomonadati</taxon>
        <taxon>Bacteroidota</taxon>
        <taxon>Cytophagia</taxon>
        <taxon>Cytophagales</taxon>
        <taxon>Cyclobacteriaceae</taxon>
        <taxon>Algoriphagus</taxon>
    </lineage>
</organism>
<dbReference type="AlphaFoldDB" id="A0A327NZM6"/>
<dbReference type="Proteomes" id="UP000249610">
    <property type="component" value="Unassembled WGS sequence"/>
</dbReference>
<protein>
    <submittedName>
        <fullName evidence="1">Four helix bundle protein</fullName>
    </submittedName>
</protein>
<dbReference type="Gene3D" id="1.20.1440.60">
    <property type="entry name" value="23S rRNA-intervening sequence"/>
    <property type="match status" value="1"/>
</dbReference>
<dbReference type="InterPro" id="IPR012657">
    <property type="entry name" value="23S_rRNA-intervening_sequence"/>
</dbReference>
<proteinExistence type="predicted"/>
<dbReference type="EMBL" id="QLLK01000013">
    <property type="protein sequence ID" value="RAI85555.1"/>
    <property type="molecule type" value="Genomic_DNA"/>
</dbReference>
<evidence type="ECO:0000313" key="2">
    <source>
        <dbReference type="Proteomes" id="UP000249610"/>
    </source>
</evidence>
<dbReference type="OrthoDB" id="285993at2"/>
<dbReference type="InterPro" id="IPR036583">
    <property type="entry name" value="23S_rRNA_IVS_sf"/>
</dbReference>
<name>A0A327NZM6_9BACT</name>
<dbReference type="Pfam" id="PF05635">
    <property type="entry name" value="23S_rRNA_IVP"/>
    <property type="match status" value="1"/>
</dbReference>
<dbReference type="PANTHER" id="PTHR38471">
    <property type="entry name" value="FOUR HELIX BUNDLE PROTEIN"/>
    <property type="match status" value="1"/>
</dbReference>